<feature type="region of interest" description="Disordered" evidence="7">
    <location>
        <begin position="1"/>
        <end position="32"/>
    </location>
</feature>
<dbReference type="InterPro" id="IPR026099">
    <property type="entry name" value="Odf2-rel"/>
</dbReference>
<feature type="coiled-coil region" evidence="6">
    <location>
        <begin position="196"/>
        <end position="445"/>
    </location>
</feature>
<feature type="coiled-coil region" evidence="6">
    <location>
        <begin position="605"/>
        <end position="684"/>
    </location>
</feature>
<dbReference type="GO" id="GO:1902017">
    <property type="term" value="P:regulation of cilium assembly"/>
    <property type="evidence" value="ECO:0007669"/>
    <property type="project" value="TreeGrafter"/>
</dbReference>
<dbReference type="EMBL" id="BPLQ01015536">
    <property type="protein sequence ID" value="GIY88908.1"/>
    <property type="molecule type" value="Genomic_DNA"/>
</dbReference>
<organism evidence="8 9">
    <name type="scientific">Caerostris darwini</name>
    <dbReference type="NCBI Taxonomy" id="1538125"/>
    <lineage>
        <taxon>Eukaryota</taxon>
        <taxon>Metazoa</taxon>
        <taxon>Ecdysozoa</taxon>
        <taxon>Arthropoda</taxon>
        <taxon>Chelicerata</taxon>
        <taxon>Arachnida</taxon>
        <taxon>Araneae</taxon>
        <taxon>Araneomorphae</taxon>
        <taxon>Entelegynae</taxon>
        <taxon>Araneoidea</taxon>
        <taxon>Araneidae</taxon>
        <taxon>Caerostris</taxon>
    </lineage>
</organism>
<dbReference type="AlphaFoldDB" id="A0AAV4X539"/>
<name>A0AAV4X539_9ARAC</name>
<sequence length="700" mass="81114">MHTNEEDGFSRNKVSNELPDLNLNSKKDEDKAPAGHYDIHTLVCGISSTSDPKNMEGDILDVASLSSFSEDGPQELNIHLRSIKHEMKILITHFVSLKKISQFLVGIFGMSEIEDDTINNLLSKTLDEVKEFIFDFDDLEYSVTLVENTTSEVKKIEECQKVVKLKENLLSKLLGCYANIATIFQTISQKQSSNQMSKAQKDQDILQKQLQESEKKRQSQEAIIKDLENKLSILQGKVNTLESYKSTLEDEKKELESQLSLTQFEMQQYMSEIQMAAEYISEIHKGKFPEIEAIKENAQAEKTALKKALKIKKQRIEKSEQLLEKLGKELKDKEKMLLDIATQRDKLKLHLTVANNSIIEGKNQAEEMKHQNLKLQNELSEKENELKRQLQEMSLSVIEKTAQLNDSLQVKEKLEKSLAVMENDLEVSKNEIKSLRSKYADANILSQNCDNLKTLEDVRQLTSLLQSTQEYLKNIKSSPTHFKMGGGDAEVIENRSDMLSQNLLEAIEEVKEHLIDLKNQCSSFTKKDDRNPELETKLKEFQEKFVACSKEKDALMIEVEEMKNSRLHNPSGQQNDNMYFPENDFSVKTLQVELRLKNEENWRLKQREKDLVHQLEEVKEKLQKKEIENVRLFSLEEELITRKNEIHLLERKKEEESERLLNRIKDLQKTLDETTTEYERLKHYVQDIRSSYLNVFGSSS</sequence>
<evidence type="ECO:0000313" key="9">
    <source>
        <dbReference type="Proteomes" id="UP001054837"/>
    </source>
</evidence>
<evidence type="ECO:0000256" key="7">
    <source>
        <dbReference type="SAM" id="MobiDB-lite"/>
    </source>
</evidence>
<keyword evidence="5" id="KW-0206">Cytoskeleton</keyword>
<accession>A0AAV4X539</accession>
<proteinExistence type="inferred from homology"/>
<reference evidence="8 9" key="1">
    <citation type="submission" date="2021-06" db="EMBL/GenBank/DDBJ databases">
        <title>Caerostris darwini draft genome.</title>
        <authorList>
            <person name="Kono N."/>
            <person name="Arakawa K."/>
        </authorList>
    </citation>
    <scope>NUCLEOTIDE SEQUENCE [LARGE SCALE GENOMIC DNA]</scope>
</reference>
<keyword evidence="4 6" id="KW-0175">Coiled coil</keyword>
<feature type="compositionally biased region" description="Basic and acidic residues" evidence="7">
    <location>
        <begin position="1"/>
        <end position="10"/>
    </location>
</feature>
<comment type="subcellular location">
    <subcellularLocation>
        <location evidence="1">Cytoplasm</location>
        <location evidence="1">Cytoskeleton</location>
        <location evidence="1">Microtubule organizing center</location>
        <location evidence="1">Centrosome</location>
    </subcellularLocation>
</comment>
<evidence type="ECO:0000256" key="3">
    <source>
        <dbReference type="ARBA" id="ARBA00022490"/>
    </source>
</evidence>
<dbReference type="PANTHER" id="PTHR23162">
    <property type="entry name" value="OUTER DENSE FIBER OF SPERM TAILS 2"/>
    <property type="match status" value="1"/>
</dbReference>
<evidence type="ECO:0000313" key="8">
    <source>
        <dbReference type="EMBL" id="GIY88908.1"/>
    </source>
</evidence>
<evidence type="ECO:0000256" key="2">
    <source>
        <dbReference type="ARBA" id="ARBA00009316"/>
    </source>
</evidence>
<dbReference type="GO" id="GO:0005813">
    <property type="term" value="C:centrosome"/>
    <property type="evidence" value="ECO:0007669"/>
    <property type="project" value="UniProtKB-SubCell"/>
</dbReference>
<comment type="similarity">
    <text evidence="2">Belongs to the ODF2 family.</text>
</comment>
<evidence type="ECO:0000256" key="1">
    <source>
        <dbReference type="ARBA" id="ARBA00004300"/>
    </source>
</evidence>
<protein>
    <submittedName>
        <fullName evidence="8">Uncharacterized protein</fullName>
    </submittedName>
</protein>
<keyword evidence="9" id="KW-1185">Reference proteome</keyword>
<dbReference type="Proteomes" id="UP001054837">
    <property type="component" value="Unassembled WGS sequence"/>
</dbReference>
<keyword evidence="3" id="KW-0963">Cytoplasm</keyword>
<feature type="coiled-coil region" evidence="6">
    <location>
        <begin position="500"/>
        <end position="527"/>
    </location>
</feature>
<dbReference type="PANTHER" id="PTHR23162:SF10">
    <property type="entry name" value="FI13205P"/>
    <property type="match status" value="1"/>
</dbReference>
<comment type="caution">
    <text evidence="8">The sequence shown here is derived from an EMBL/GenBank/DDBJ whole genome shotgun (WGS) entry which is preliminary data.</text>
</comment>
<gene>
    <name evidence="8" type="primary">AVEN_249131_1</name>
    <name evidence="8" type="ORF">CDAR_108211</name>
</gene>
<evidence type="ECO:0000256" key="4">
    <source>
        <dbReference type="ARBA" id="ARBA00023054"/>
    </source>
</evidence>
<evidence type="ECO:0000256" key="6">
    <source>
        <dbReference type="SAM" id="Coils"/>
    </source>
</evidence>
<evidence type="ECO:0000256" key="5">
    <source>
        <dbReference type="ARBA" id="ARBA00023212"/>
    </source>
</evidence>